<reference evidence="1 2" key="1">
    <citation type="journal article" date="2020" name="Mol. Biol. Evol.">
        <title>Distinct Expression and Methylation Patterns for Genes with Different Fates following a Single Whole-Genome Duplication in Flowering Plants.</title>
        <authorList>
            <person name="Shi T."/>
            <person name="Rahmani R.S."/>
            <person name="Gugger P.F."/>
            <person name="Wang M."/>
            <person name="Li H."/>
            <person name="Zhang Y."/>
            <person name="Li Z."/>
            <person name="Wang Q."/>
            <person name="Van de Peer Y."/>
            <person name="Marchal K."/>
            <person name="Chen J."/>
        </authorList>
    </citation>
    <scope>NUCLEOTIDE SEQUENCE [LARGE SCALE GENOMIC DNA]</scope>
    <source>
        <tissue evidence="1">Leaf</tissue>
    </source>
</reference>
<organism evidence="1 2">
    <name type="scientific">Nelumbo nucifera</name>
    <name type="common">Sacred lotus</name>
    <dbReference type="NCBI Taxonomy" id="4432"/>
    <lineage>
        <taxon>Eukaryota</taxon>
        <taxon>Viridiplantae</taxon>
        <taxon>Streptophyta</taxon>
        <taxon>Embryophyta</taxon>
        <taxon>Tracheophyta</taxon>
        <taxon>Spermatophyta</taxon>
        <taxon>Magnoliopsida</taxon>
        <taxon>Proteales</taxon>
        <taxon>Nelumbonaceae</taxon>
        <taxon>Nelumbo</taxon>
    </lineage>
</organism>
<dbReference type="Proteomes" id="UP000607653">
    <property type="component" value="Unassembled WGS sequence"/>
</dbReference>
<sequence>MPSIEVDGDTFLLRMDCLFLVAPSIIPDLPKTINMLRPQAWINYTSSTRNLSVFTTYSYNLKI</sequence>
<name>A0A822XJ19_NELNU</name>
<accession>A0A822XJ19</accession>
<protein>
    <submittedName>
        <fullName evidence="1">Uncharacterized protein</fullName>
    </submittedName>
</protein>
<proteinExistence type="predicted"/>
<evidence type="ECO:0000313" key="1">
    <source>
        <dbReference type="EMBL" id="DAD21514.1"/>
    </source>
</evidence>
<keyword evidence="2" id="KW-1185">Reference proteome</keyword>
<dbReference type="EMBL" id="DUZY01000001">
    <property type="protein sequence ID" value="DAD21514.1"/>
    <property type="molecule type" value="Genomic_DNA"/>
</dbReference>
<comment type="caution">
    <text evidence="1">The sequence shown here is derived from an EMBL/GenBank/DDBJ whole genome shotgun (WGS) entry which is preliminary data.</text>
</comment>
<dbReference type="AlphaFoldDB" id="A0A822XJ19"/>
<evidence type="ECO:0000313" key="2">
    <source>
        <dbReference type="Proteomes" id="UP000607653"/>
    </source>
</evidence>
<gene>
    <name evidence="1" type="ORF">HUJ06_022977</name>
</gene>